<gene>
    <name evidence="2" type="ORF">J437_LFUL008265</name>
</gene>
<feature type="region of interest" description="Disordered" evidence="1">
    <location>
        <begin position="138"/>
        <end position="158"/>
    </location>
</feature>
<name>A0A8K0K969_LADFU</name>
<protein>
    <recommendedName>
        <fullName evidence="4">Leucine-rich repeat-containing protein</fullName>
    </recommendedName>
</protein>
<keyword evidence="3" id="KW-1185">Reference proteome</keyword>
<sequence>MGGKYLAEFLEKNNYIEQLDIGETDQDIESLVYIAAILQSPNITLRSIDLSKPLLIFSQPHAAEILGKMLYVNVHLRELVLRKCGLGDHDMELLSMGLHKFANETFTIPKLESFAQEETSSSYTEVIVLTEEEEADFENKGDDWSQDERNETKFESSLEENSTDLNTCNPLKRVIAKDGLVSHLLHLDLSCNNISDDTIDYLRLYLLSGPPLLSLNFSHNVLHDVGVIELSKCIPSTKLEALDISHNQVGHDGIRSITFLLKRSSPLQKIYIWGNQLNEEICQVLHESIIDGTILQENIDVVLYEVDEKFFAAYNNRVENHHIKYYCVPQCPLFAKCL</sequence>
<dbReference type="PANTHER" id="PTHR24114">
    <property type="entry name" value="LEUCINE RICH REPEAT FAMILY PROTEIN"/>
    <property type="match status" value="1"/>
</dbReference>
<dbReference type="AlphaFoldDB" id="A0A8K0K969"/>
<dbReference type="SMART" id="SM00368">
    <property type="entry name" value="LRR_RI"/>
    <property type="match status" value="5"/>
</dbReference>
<dbReference type="Proteomes" id="UP000792457">
    <property type="component" value="Unassembled WGS sequence"/>
</dbReference>
<dbReference type="Gene3D" id="3.80.10.10">
    <property type="entry name" value="Ribonuclease Inhibitor"/>
    <property type="match status" value="2"/>
</dbReference>
<dbReference type="SUPFAM" id="SSF52047">
    <property type="entry name" value="RNI-like"/>
    <property type="match status" value="1"/>
</dbReference>
<reference evidence="2" key="1">
    <citation type="submission" date="2013-04" db="EMBL/GenBank/DDBJ databases">
        <authorList>
            <person name="Qu J."/>
            <person name="Murali S.C."/>
            <person name="Bandaranaike D."/>
            <person name="Bellair M."/>
            <person name="Blankenburg K."/>
            <person name="Chao H."/>
            <person name="Dinh H."/>
            <person name="Doddapaneni H."/>
            <person name="Downs B."/>
            <person name="Dugan-Rocha S."/>
            <person name="Elkadiri S."/>
            <person name="Gnanaolivu R.D."/>
            <person name="Hernandez B."/>
            <person name="Javaid M."/>
            <person name="Jayaseelan J.C."/>
            <person name="Lee S."/>
            <person name="Li M."/>
            <person name="Ming W."/>
            <person name="Munidasa M."/>
            <person name="Muniz J."/>
            <person name="Nguyen L."/>
            <person name="Ongeri F."/>
            <person name="Osuji N."/>
            <person name="Pu L.-L."/>
            <person name="Puazo M."/>
            <person name="Qu C."/>
            <person name="Quiroz J."/>
            <person name="Raj R."/>
            <person name="Weissenberger G."/>
            <person name="Xin Y."/>
            <person name="Zou X."/>
            <person name="Han Y."/>
            <person name="Richards S."/>
            <person name="Worley K."/>
            <person name="Muzny D."/>
            <person name="Gibbs R."/>
        </authorList>
    </citation>
    <scope>NUCLEOTIDE SEQUENCE</scope>
    <source>
        <strain evidence="2">Sampled in the wild</strain>
    </source>
</reference>
<proteinExistence type="predicted"/>
<accession>A0A8K0K969</accession>
<reference evidence="2" key="2">
    <citation type="submission" date="2017-10" db="EMBL/GenBank/DDBJ databases">
        <title>Ladona fulva Genome sequencing and assembly.</title>
        <authorList>
            <person name="Murali S."/>
            <person name="Richards S."/>
            <person name="Bandaranaike D."/>
            <person name="Bellair M."/>
            <person name="Blankenburg K."/>
            <person name="Chao H."/>
            <person name="Dinh H."/>
            <person name="Doddapaneni H."/>
            <person name="Dugan-Rocha S."/>
            <person name="Elkadiri S."/>
            <person name="Gnanaolivu R."/>
            <person name="Hernandez B."/>
            <person name="Skinner E."/>
            <person name="Javaid M."/>
            <person name="Lee S."/>
            <person name="Li M."/>
            <person name="Ming W."/>
            <person name="Munidasa M."/>
            <person name="Muniz J."/>
            <person name="Nguyen L."/>
            <person name="Hughes D."/>
            <person name="Osuji N."/>
            <person name="Pu L.-L."/>
            <person name="Puazo M."/>
            <person name="Qu C."/>
            <person name="Quiroz J."/>
            <person name="Raj R."/>
            <person name="Weissenberger G."/>
            <person name="Xin Y."/>
            <person name="Zou X."/>
            <person name="Han Y."/>
            <person name="Worley K."/>
            <person name="Muzny D."/>
            <person name="Gibbs R."/>
        </authorList>
    </citation>
    <scope>NUCLEOTIDE SEQUENCE</scope>
    <source>
        <strain evidence="2">Sampled in the wild</strain>
    </source>
</reference>
<evidence type="ECO:0008006" key="4">
    <source>
        <dbReference type="Google" id="ProtNLM"/>
    </source>
</evidence>
<dbReference type="InterPro" id="IPR032675">
    <property type="entry name" value="LRR_dom_sf"/>
</dbReference>
<evidence type="ECO:0000256" key="1">
    <source>
        <dbReference type="SAM" id="MobiDB-lite"/>
    </source>
</evidence>
<organism evidence="2 3">
    <name type="scientific">Ladona fulva</name>
    <name type="common">Scarce chaser dragonfly</name>
    <name type="synonym">Libellula fulva</name>
    <dbReference type="NCBI Taxonomy" id="123851"/>
    <lineage>
        <taxon>Eukaryota</taxon>
        <taxon>Metazoa</taxon>
        <taxon>Ecdysozoa</taxon>
        <taxon>Arthropoda</taxon>
        <taxon>Hexapoda</taxon>
        <taxon>Insecta</taxon>
        <taxon>Pterygota</taxon>
        <taxon>Palaeoptera</taxon>
        <taxon>Odonata</taxon>
        <taxon>Epiprocta</taxon>
        <taxon>Anisoptera</taxon>
        <taxon>Libelluloidea</taxon>
        <taxon>Libellulidae</taxon>
        <taxon>Ladona</taxon>
    </lineage>
</organism>
<dbReference type="PANTHER" id="PTHR24114:SF2">
    <property type="entry name" value="F-BOX DOMAIN-CONTAINING PROTEIN-RELATED"/>
    <property type="match status" value="1"/>
</dbReference>
<comment type="caution">
    <text evidence="2">The sequence shown here is derived from an EMBL/GenBank/DDBJ whole genome shotgun (WGS) entry which is preliminary data.</text>
</comment>
<dbReference type="InterPro" id="IPR052394">
    <property type="entry name" value="LRR-containing"/>
</dbReference>
<evidence type="ECO:0000313" key="2">
    <source>
        <dbReference type="EMBL" id="KAG8229874.1"/>
    </source>
</evidence>
<evidence type="ECO:0000313" key="3">
    <source>
        <dbReference type="Proteomes" id="UP000792457"/>
    </source>
</evidence>
<dbReference type="EMBL" id="KZ308450">
    <property type="protein sequence ID" value="KAG8229874.1"/>
    <property type="molecule type" value="Genomic_DNA"/>
</dbReference>
<dbReference type="Pfam" id="PF13516">
    <property type="entry name" value="LRR_6"/>
    <property type="match status" value="4"/>
</dbReference>
<dbReference type="OrthoDB" id="272549at2759"/>
<dbReference type="InterPro" id="IPR001611">
    <property type="entry name" value="Leu-rich_rpt"/>
</dbReference>
<feature type="compositionally biased region" description="Basic and acidic residues" evidence="1">
    <location>
        <begin position="138"/>
        <end position="156"/>
    </location>
</feature>